<keyword evidence="2" id="KW-0614">Plasmid</keyword>
<reference evidence="2" key="2">
    <citation type="submission" date="2005-01" db="EMBL/GenBank/DDBJ databases">
        <title>Analysis of large plasmid from chlorobenzoic acids degrading strain Achromobacter xylosoxidans A8.</title>
        <authorList>
            <person name="Jencova V."/>
        </authorList>
    </citation>
    <scope>NUCLEOTIDE SEQUENCE</scope>
    <source>
        <strain evidence="2">A8</strain>
        <plasmid evidence="2">pA81</plasmid>
    </source>
</reference>
<evidence type="ECO:0000256" key="1">
    <source>
        <dbReference type="SAM" id="MobiDB-lite"/>
    </source>
</evidence>
<evidence type="ECO:0000313" key="2">
    <source>
        <dbReference type="EMBL" id="CAI47892.1"/>
    </source>
</evidence>
<dbReference type="EMBL" id="AJ515144">
    <property type="protein sequence ID" value="CAI47892.1"/>
    <property type="molecule type" value="Genomic_DNA"/>
</dbReference>
<geneLocation type="plasmid" evidence="2">
    <name>pA81</name>
</geneLocation>
<accession>Q5GR79</accession>
<sequence>MAQLAQAEGPPSRELCWRRPDAVTRLPGQGPMRPGGVANEKLTAKQIAAFVDDLQATEGTTRGGPSKKRRNFKAEGTELRALLGRLSPPEPVPPPQRSASLKGRQDRCAKGSIAR</sequence>
<organism evidence="2">
    <name type="scientific">Achromobacter xylosoxidans (strain A8)</name>
    <dbReference type="NCBI Taxonomy" id="762376"/>
    <lineage>
        <taxon>Bacteria</taxon>
        <taxon>Pseudomonadati</taxon>
        <taxon>Pseudomonadota</taxon>
        <taxon>Betaproteobacteria</taxon>
        <taxon>Burkholderiales</taxon>
        <taxon>Alcaligenaceae</taxon>
        <taxon>Achromobacter</taxon>
    </lineage>
</organism>
<proteinExistence type="predicted"/>
<feature type="region of interest" description="Disordered" evidence="1">
    <location>
        <begin position="1"/>
        <end position="37"/>
    </location>
</feature>
<protein>
    <submittedName>
        <fullName evidence="2">Uncharacterized protein</fullName>
    </submittedName>
</protein>
<dbReference type="AlphaFoldDB" id="Q5GR79"/>
<feature type="region of interest" description="Disordered" evidence="1">
    <location>
        <begin position="83"/>
        <end position="115"/>
    </location>
</feature>
<reference evidence="2" key="1">
    <citation type="journal article" date="2004" name="Int. Biodeterior. Biodegradation">
        <title>Chlorocatechol catabolic enzymes from Achromobacter xylosoxidans A8.</title>
        <authorList>
            <person name="Jencova V."/>
            <person name="Strnad H."/>
            <person name="Chodora Z."/>
            <person name="Ulbrich P."/>
            <person name="Hickey W.J."/>
            <person name="Paces V."/>
        </authorList>
    </citation>
    <scope>NUCLEOTIDE SEQUENCE [LARGE SCALE GENOMIC DNA]</scope>
    <source>
        <strain evidence="2">A8</strain>
        <plasmid evidence="2">pA81</plasmid>
    </source>
</reference>
<name>Q5GR79_ACHXA</name>